<feature type="non-terminal residue" evidence="2">
    <location>
        <position position="55"/>
    </location>
</feature>
<comment type="caution">
    <text evidence="2">The sequence shown here is derived from an EMBL/GenBank/DDBJ whole genome shotgun (WGS) entry which is preliminary data.</text>
</comment>
<accession>A0AAV4SCN7</accession>
<evidence type="ECO:0000256" key="1">
    <source>
        <dbReference type="SAM" id="MobiDB-lite"/>
    </source>
</evidence>
<evidence type="ECO:0000313" key="2">
    <source>
        <dbReference type="EMBL" id="GIY31064.1"/>
    </source>
</evidence>
<organism evidence="2 3">
    <name type="scientific">Caerostris darwini</name>
    <dbReference type="NCBI Taxonomy" id="1538125"/>
    <lineage>
        <taxon>Eukaryota</taxon>
        <taxon>Metazoa</taxon>
        <taxon>Ecdysozoa</taxon>
        <taxon>Arthropoda</taxon>
        <taxon>Chelicerata</taxon>
        <taxon>Arachnida</taxon>
        <taxon>Araneae</taxon>
        <taxon>Araneomorphae</taxon>
        <taxon>Entelegynae</taxon>
        <taxon>Araneoidea</taxon>
        <taxon>Araneidae</taxon>
        <taxon>Caerostris</taxon>
    </lineage>
</organism>
<sequence length="55" mass="6203">RSASQCGPALHEDETGTRLHQNSPPPQLERGPARRWRAPPIRRLKGLATVHHKAY</sequence>
<gene>
    <name evidence="2" type="ORF">CDAR_568051</name>
</gene>
<feature type="non-terminal residue" evidence="2">
    <location>
        <position position="1"/>
    </location>
</feature>
<evidence type="ECO:0000313" key="3">
    <source>
        <dbReference type="Proteomes" id="UP001054837"/>
    </source>
</evidence>
<protein>
    <submittedName>
        <fullName evidence="2">Uncharacterized protein</fullName>
    </submittedName>
</protein>
<feature type="region of interest" description="Disordered" evidence="1">
    <location>
        <begin position="1"/>
        <end position="40"/>
    </location>
</feature>
<dbReference type="EMBL" id="BPLQ01007601">
    <property type="protein sequence ID" value="GIY31064.1"/>
    <property type="molecule type" value="Genomic_DNA"/>
</dbReference>
<reference evidence="2 3" key="1">
    <citation type="submission" date="2021-06" db="EMBL/GenBank/DDBJ databases">
        <title>Caerostris darwini draft genome.</title>
        <authorList>
            <person name="Kono N."/>
            <person name="Arakawa K."/>
        </authorList>
    </citation>
    <scope>NUCLEOTIDE SEQUENCE [LARGE SCALE GENOMIC DNA]</scope>
</reference>
<name>A0AAV4SCN7_9ARAC</name>
<keyword evidence="3" id="KW-1185">Reference proteome</keyword>
<dbReference type="AlphaFoldDB" id="A0AAV4SCN7"/>
<proteinExistence type="predicted"/>
<dbReference type="Proteomes" id="UP001054837">
    <property type="component" value="Unassembled WGS sequence"/>
</dbReference>